<comment type="caution">
    <text evidence="1">The sequence shown here is derived from an EMBL/GenBank/DDBJ whole genome shotgun (WGS) entry which is preliminary data.</text>
</comment>
<evidence type="ECO:0000313" key="2">
    <source>
        <dbReference type="Proteomes" id="UP001176940"/>
    </source>
</evidence>
<accession>A0ABN9L8W0</accession>
<keyword evidence="2" id="KW-1185">Reference proteome</keyword>
<organism evidence="1 2">
    <name type="scientific">Ranitomeya imitator</name>
    <name type="common">mimic poison frog</name>
    <dbReference type="NCBI Taxonomy" id="111125"/>
    <lineage>
        <taxon>Eukaryota</taxon>
        <taxon>Metazoa</taxon>
        <taxon>Chordata</taxon>
        <taxon>Craniata</taxon>
        <taxon>Vertebrata</taxon>
        <taxon>Euteleostomi</taxon>
        <taxon>Amphibia</taxon>
        <taxon>Batrachia</taxon>
        <taxon>Anura</taxon>
        <taxon>Neobatrachia</taxon>
        <taxon>Hyloidea</taxon>
        <taxon>Dendrobatidae</taxon>
        <taxon>Dendrobatinae</taxon>
        <taxon>Ranitomeya</taxon>
    </lineage>
</organism>
<dbReference type="EMBL" id="CAUEEQ010012083">
    <property type="protein sequence ID" value="CAJ0936062.1"/>
    <property type="molecule type" value="Genomic_DNA"/>
</dbReference>
<sequence>MMVDNGCTVDYGTLELLSLMRLKVVHGTSQFGCLTEERAKAPRLYHIQTLRNPLQNRISVITLLLVPMHLLHSLGGICTVARLPD</sequence>
<name>A0ABN9L8W0_9NEOB</name>
<gene>
    <name evidence="1" type="ORF">RIMI_LOCUS6633438</name>
</gene>
<dbReference type="Proteomes" id="UP001176940">
    <property type="component" value="Unassembled WGS sequence"/>
</dbReference>
<protein>
    <submittedName>
        <fullName evidence="1">Uncharacterized protein</fullName>
    </submittedName>
</protein>
<reference evidence="1" key="1">
    <citation type="submission" date="2023-07" db="EMBL/GenBank/DDBJ databases">
        <authorList>
            <person name="Stuckert A."/>
        </authorList>
    </citation>
    <scope>NUCLEOTIDE SEQUENCE</scope>
</reference>
<proteinExistence type="predicted"/>
<evidence type="ECO:0000313" key="1">
    <source>
        <dbReference type="EMBL" id="CAJ0936062.1"/>
    </source>
</evidence>